<dbReference type="SMART" id="SM00248">
    <property type="entry name" value="ANK"/>
    <property type="match status" value="3"/>
</dbReference>
<dbReference type="Pfam" id="PF10294">
    <property type="entry name" value="Methyltransf_16"/>
    <property type="match status" value="1"/>
</dbReference>
<accession>A0A976M904</accession>
<proteinExistence type="predicted"/>
<organism evidence="3 4">
    <name type="scientific">Theileria orientalis</name>
    <dbReference type="NCBI Taxonomy" id="68886"/>
    <lineage>
        <taxon>Eukaryota</taxon>
        <taxon>Sar</taxon>
        <taxon>Alveolata</taxon>
        <taxon>Apicomplexa</taxon>
        <taxon>Aconoidasida</taxon>
        <taxon>Piroplasmida</taxon>
        <taxon>Theileriidae</taxon>
        <taxon>Theileria</taxon>
    </lineage>
</organism>
<reference evidence="3" key="1">
    <citation type="submission" date="2022-07" db="EMBL/GenBank/DDBJ databases">
        <title>Evaluation of T. orientalis genome assembly methods using nanopore sequencing and analysis of variation between genomes.</title>
        <authorList>
            <person name="Yam J."/>
            <person name="Micallef M.L."/>
            <person name="Liu M."/>
            <person name="Djordjevic S.P."/>
            <person name="Bogema D.R."/>
            <person name="Jenkins C."/>
        </authorList>
    </citation>
    <scope>NUCLEOTIDE SEQUENCE</scope>
    <source>
        <strain evidence="3">Fish Creek</strain>
    </source>
</reference>
<sequence>MESPENNSENRNTGIDPVNHSESDSNDSSESQFSWDEEFLYLFRTNDLPETAHLLNQLLVTDLNYKNAQGNTALHFTCANNLDFATYYLLKVLKVNYWVLNQSGNSPLQWAVQNKCVGAMKVLLSHDYDVNSSTYADKDTRSKEASWRLDKDLESRFQEQLKHITLNPRTIKHYHLEGYGPSYKADNLIEILHKNKFGKSILSEAFDCNNLEVLQLILEHPISICLDNADGTTVNTGDTDAVSTDTATVTSGTTSENTADGANTGSEEEVRYVLHELQFIPNASTSVRVRELAIENDRILNALESELDMSGQIIWEASIIASYWLSHLAATNAANADSNNLFRGKSVLELGTGCGLLGIALWVACEHHGQLPGKLTLTDLSERTLDNLRCNLALNGLSTGLEGPDHMDIDNCGNSYSTARGEVFVAQLNWKDFTVKEKYDVIIASDLVYDRELVKPLVNVITQLLDGLFLYTYKVSRDGADLFVEELTNAGFIVDVQHVSGQFQGNPFPGKSKDYCLMFFPDLESDDYNFLTASSPPHV</sequence>
<dbReference type="InterPro" id="IPR029063">
    <property type="entry name" value="SAM-dependent_MTases_sf"/>
</dbReference>
<feature type="compositionally biased region" description="Polar residues" evidence="2">
    <location>
        <begin position="256"/>
        <end position="265"/>
    </location>
</feature>
<evidence type="ECO:0000256" key="1">
    <source>
        <dbReference type="PROSITE-ProRule" id="PRU00023"/>
    </source>
</evidence>
<protein>
    <submittedName>
        <fullName evidence="3">Ankyrin repeat containing protein</fullName>
    </submittedName>
</protein>
<evidence type="ECO:0000313" key="4">
    <source>
        <dbReference type="Proteomes" id="UP000244803"/>
    </source>
</evidence>
<feature type="region of interest" description="Disordered" evidence="2">
    <location>
        <begin position="235"/>
        <end position="265"/>
    </location>
</feature>
<dbReference type="InterPro" id="IPR036770">
    <property type="entry name" value="Ankyrin_rpt-contain_sf"/>
</dbReference>
<dbReference type="EMBL" id="CP056068">
    <property type="protein sequence ID" value="UKJ90738.1"/>
    <property type="molecule type" value="Genomic_DNA"/>
</dbReference>
<name>A0A976M904_THEOR</name>
<dbReference type="OrthoDB" id="46564at2759"/>
<keyword evidence="1" id="KW-0040">ANK repeat</keyword>
<feature type="repeat" description="ANK" evidence="1">
    <location>
        <begin position="103"/>
        <end position="135"/>
    </location>
</feature>
<gene>
    <name evidence="3" type="ORF">MACJ_001672</name>
</gene>
<evidence type="ECO:0000256" key="2">
    <source>
        <dbReference type="SAM" id="MobiDB-lite"/>
    </source>
</evidence>
<dbReference type="InterPro" id="IPR002110">
    <property type="entry name" value="Ankyrin_rpt"/>
</dbReference>
<dbReference type="Gene3D" id="3.40.50.150">
    <property type="entry name" value="Vaccinia Virus protein VP39"/>
    <property type="match status" value="1"/>
</dbReference>
<dbReference type="SUPFAM" id="SSF48403">
    <property type="entry name" value="Ankyrin repeat"/>
    <property type="match status" value="1"/>
</dbReference>
<dbReference type="SUPFAM" id="SSF53335">
    <property type="entry name" value="S-adenosyl-L-methionine-dependent methyltransferases"/>
    <property type="match status" value="1"/>
</dbReference>
<dbReference type="AlphaFoldDB" id="A0A976M904"/>
<dbReference type="InterPro" id="IPR019410">
    <property type="entry name" value="Methyltransf_16"/>
</dbReference>
<dbReference type="PROSITE" id="PS50088">
    <property type="entry name" value="ANK_REPEAT"/>
    <property type="match status" value="1"/>
</dbReference>
<dbReference type="Proteomes" id="UP000244803">
    <property type="component" value="Chromosome 2"/>
</dbReference>
<feature type="compositionally biased region" description="Low complexity" evidence="2">
    <location>
        <begin position="236"/>
        <end position="255"/>
    </location>
</feature>
<evidence type="ECO:0000313" key="3">
    <source>
        <dbReference type="EMBL" id="UKJ90738.1"/>
    </source>
</evidence>
<dbReference type="Pfam" id="PF12796">
    <property type="entry name" value="Ank_2"/>
    <property type="match status" value="1"/>
</dbReference>
<dbReference type="Gene3D" id="1.25.40.20">
    <property type="entry name" value="Ankyrin repeat-containing domain"/>
    <property type="match status" value="1"/>
</dbReference>
<feature type="region of interest" description="Disordered" evidence="2">
    <location>
        <begin position="1"/>
        <end position="31"/>
    </location>
</feature>
<dbReference type="PANTHER" id="PTHR14614">
    <property type="entry name" value="HEPATOCELLULAR CARCINOMA-ASSOCIATED ANTIGEN"/>
    <property type="match status" value="1"/>
</dbReference>
<feature type="compositionally biased region" description="Polar residues" evidence="2">
    <location>
        <begin position="1"/>
        <end position="13"/>
    </location>
</feature>